<dbReference type="InterPro" id="IPR021005">
    <property type="entry name" value="Znf_CGNR"/>
</dbReference>
<gene>
    <name evidence="2" type="ORF">BJ968_002810</name>
</gene>
<dbReference type="Pfam" id="PF11706">
    <property type="entry name" value="zf-CGNR"/>
    <property type="match status" value="1"/>
</dbReference>
<dbReference type="EMBL" id="JACCBB010000001">
    <property type="protein sequence ID" value="NYD23270.1"/>
    <property type="molecule type" value="Genomic_DNA"/>
</dbReference>
<dbReference type="PANTHER" id="PTHR35525:SF3">
    <property type="entry name" value="BLL6575 PROTEIN"/>
    <property type="match status" value="1"/>
</dbReference>
<dbReference type="InterPro" id="IPR023286">
    <property type="entry name" value="ABATE_dom_sf"/>
</dbReference>
<reference evidence="2 3" key="1">
    <citation type="submission" date="2020-07" db="EMBL/GenBank/DDBJ databases">
        <title>Sequencing the genomes of 1000 actinobacteria strains.</title>
        <authorList>
            <person name="Klenk H.-P."/>
        </authorList>
    </citation>
    <scope>NUCLEOTIDE SEQUENCE [LARGE SCALE GENOMIC DNA]</scope>
    <source>
        <strain evidence="2 3">DSM 7487</strain>
    </source>
</reference>
<dbReference type="RefSeq" id="WP_343078028.1">
    <property type="nucleotide sequence ID" value="NZ_BAAAGN010000010.1"/>
</dbReference>
<dbReference type="InterPro" id="IPR010852">
    <property type="entry name" value="ABATE"/>
</dbReference>
<protein>
    <submittedName>
        <fullName evidence="2">Putative RNA-binding Zn ribbon-like protein</fullName>
    </submittedName>
</protein>
<dbReference type="Proteomes" id="UP000521922">
    <property type="component" value="Unassembled WGS sequence"/>
</dbReference>
<organism evidence="2 3">
    <name type="scientific">Kineococcus aurantiacus</name>
    <dbReference type="NCBI Taxonomy" id="37633"/>
    <lineage>
        <taxon>Bacteria</taxon>
        <taxon>Bacillati</taxon>
        <taxon>Actinomycetota</taxon>
        <taxon>Actinomycetes</taxon>
        <taxon>Kineosporiales</taxon>
        <taxon>Kineosporiaceae</taxon>
        <taxon>Kineococcus</taxon>
    </lineage>
</organism>
<comment type="caution">
    <text evidence="2">The sequence shown here is derived from an EMBL/GenBank/DDBJ whole genome shotgun (WGS) entry which is preliminary data.</text>
</comment>
<feature type="domain" description="Zinc finger CGNR" evidence="1">
    <location>
        <begin position="133"/>
        <end position="176"/>
    </location>
</feature>
<proteinExistence type="predicted"/>
<sequence>MDRTVDDLDLVARFLNTLDERTFTRHGQEHTAVDDLTSVEALTSWLRAHDLATAGAVLHPADLETALRLRTALRAALLDPDPGPRGGALAGFPVHLAPGPGSGLRLRADTGVPGLDVLLETVATAAATGRWARLKLCAAPECRWAFHDTSRSGAGRWCSMEICGNRHKTAAYRRRRTA</sequence>
<accession>A0A7Y9J1M0</accession>
<evidence type="ECO:0000313" key="2">
    <source>
        <dbReference type="EMBL" id="NYD23270.1"/>
    </source>
</evidence>
<name>A0A7Y9J1M0_9ACTN</name>
<evidence type="ECO:0000259" key="1">
    <source>
        <dbReference type="Pfam" id="PF11706"/>
    </source>
</evidence>
<dbReference type="Pfam" id="PF07336">
    <property type="entry name" value="ABATE"/>
    <property type="match status" value="1"/>
</dbReference>
<dbReference type="PANTHER" id="PTHR35525">
    <property type="entry name" value="BLL6575 PROTEIN"/>
    <property type="match status" value="1"/>
</dbReference>
<evidence type="ECO:0000313" key="3">
    <source>
        <dbReference type="Proteomes" id="UP000521922"/>
    </source>
</evidence>
<dbReference type="AlphaFoldDB" id="A0A7Y9J1M0"/>
<dbReference type="SUPFAM" id="SSF160904">
    <property type="entry name" value="Jann2411-like"/>
    <property type="match status" value="1"/>
</dbReference>
<keyword evidence="3" id="KW-1185">Reference proteome</keyword>
<dbReference type="Gene3D" id="1.10.3300.10">
    <property type="entry name" value="Jann2411-like domain"/>
    <property type="match status" value="1"/>
</dbReference>